<dbReference type="OrthoDB" id="625727at2"/>
<dbReference type="Pfam" id="PF07980">
    <property type="entry name" value="SusD_RagB"/>
    <property type="match status" value="1"/>
</dbReference>
<dbReference type="PROSITE" id="PS51257">
    <property type="entry name" value="PROKAR_LIPOPROTEIN"/>
    <property type="match status" value="1"/>
</dbReference>
<dbReference type="GO" id="GO:0009279">
    <property type="term" value="C:cell outer membrane"/>
    <property type="evidence" value="ECO:0007669"/>
    <property type="project" value="UniProtKB-SubCell"/>
</dbReference>
<comment type="subcellular location">
    <subcellularLocation>
        <location evidence="1">Cell outer membrane</location>
    </subcellularLocation>
</comment>
<protein>
    <submittedName>
        <fullName evidence="8">Uncharacterized protein</fullName>
    </submittedName>
</protein>
<dbReference type="AlphaFoldDB" id="A0A1V9FVL7"/>
<evidence type="ECO:0000256" key="1">
    <source>
        <dbReference type="ARBA" id="ARBA00004442"/>
    </source>
</evidence>
<comment type="similarity">
    <text evidence="2">Belongs to the SusD family.</text>
</comment>
<dbReference type="InterPro" id="IPR012944">
    <property type="entry name" value="SusD_RagB_dom"/>
</dbReference>
<dbReference type="RefSeq" id="WP_081149375.1">
    <property type="nucleotide sequence ID" value="NZ_LVYD01000051.1"/>
</dbReference>
<name>A0A1V9FVL7_9BACT</name>
<evidence type="ECO:0000256" key="3">
    <source>
        <dbReference type="ARBA" id="ARBA00022729"/>
    </source>
</evidence>
<organism evidence="8 9">
    <name type="scientific">Niastella vici</name>
    <dbReference type="NCBI Taxonomy" id="1703345"/>
    <lineage>
        <taxon>Bacteria</taxon>
        <taxon>Pseudomonadati</taxon>
        <taxon>Bacteroidota</taxon>
        <taxon>Chitinophagia</taxon>
        <taxon>Chitinophagales</taxon>
        <taxon>Chitinophagaceae</taxon>
        <taxon>Niastella</taxon>
    </lineage>
</organism>
<dbReference type="InterPro" id="IPR033985">
    <property type="entry name" value="SusD-like_N"/>
</dbReference>
<gene>
    <name evidence="8" type="ORF">A3860_28910</name>
</gene>
<dbReference type="Pfam" id="PF14322">
    <property type="entry name" value="SusD-like_3"/>
    <property type="match status" value="1"/>
</dbReference>
<comment type="caution">
    <text evidence="8">The sequence shown here is derived from an EMBL/GenBank/DDBJ whole genome shotgun (WGS) entry which is preliminary data.</text>
</comment>
<evidence type="ECO:0000256" key="4">
    <source>
        <dbReference type="ARBA" id="ARBA00023136"/>
    </source>
</evidence>
<dbReference type="STRING" id="1703345.A3860_28910"/>
<keyword evidence="3" id="KW-0732">Signal</keyword>
<dbReference type="Proteomes" id="UP000192796">
    <property type="component" value="Unassembled WGS sequence"/>
</dbReference>
<dbReference type="CDD" id="cd08977">
    <property type="entry name" value="SusD"/>
    <property type="match status" value="1"/>
</dbReference>
<dbReference type="EMBL" id="LVYD01000051">
    <property type="protein sequence ID" value="OQP62381.1"/>
    <property type="molecule type" value="Genomic_DNA"/>
</dbReference>
<keyword evidence="4" id="KW-0472">Membrane</keyword>
<accession>A0A1V9FVL7</accession>
<evidence type="ECO:0000259" key="7">
    <source>
        <dbReference type="Pfam" id="PF14322"/>
    </source>
</evidence>
<evidence type="ECO:0000256" key="5">
    <source>
        <dbReference type="ARBA" id="ARBA00023237"/>
    </source>
</evidence>
<evidence type="ECO:0000313" key="9">
    <source>
        <dbReference type="Proteomes" id="UP000192796"/>
    </source>
</evidence>
<proteinExistence type="inferred from homology"/>
<keyword evidence="5" id="KW-0998">Cell outer membrane</keyword>
<dbReference type="SUPFAM" id="SSF48452">
    <property type="entry name" value="TPR-like"/>
    <property type="match status" value="1"/>
</dbReference>
<reference evidence="8 9" key="1">
    <citation type="submission" date="2016-03" db="EMBL/GenBank/DDBJ databases">
        <title>Niastella vici sp. nov., isolated from farmland soil.</title>
        <authorList>
            <person name="Chen L."/>
            <person name="Wang D."/>
            <person name="Yang S."/>
            <person name="Wang G."/>
        </authorList>
    </citation>
    <scope>NUCLEOTIDE SEQUENCE [LARGE SCALE GENOMIC DNA]</scope>
    <source>
        <strain evidence="8 9">DJ57</strain>
    </source>
</reference>
<feature type="domain" description="SusD-like N-terminal" evidence="7">
    <location>
        <begin position="94"/>
        <end position="225"/>
    </location>
</feature>
<evidence type="ECO:0000256" key="2">
    <source>
        <dbReference type="ARBA" id="ARBA00006275"/>
    </source>
</evidence>
<feature type="domain" description="RagB/SusD" evidence="6">
    <location>
        <begin position="306"/>
        <end position="459"/>
    </location>
</feature>
<sequence length="460" mass="51822">MKWLNNSKCFFITGMLIILIATGCKKLVQVKEPDDSLSTNTVFSNDSLAQAAVNGIYIKVLSVPKYFLNGGMSLFPALSADELERTVSLSSEDQFISNSILSGNQLIYVNIWKAAYIYIYQCNICLEGLRKSTGVSAVLKTRLTGEVQFVRALCYYYLVNLFGDVPLVLGTNADVNALMARTPAEDIYIQMETDLGAASDALAVDRPNTSPTSYAAKALLARVYLYQQKWSKAEQMATAVIDSKQFMLESNLDTVFRCNSKETIFQWAPVADKINAPEGNIFVQSNAGSRPNYKLTNGLLAAFETGDLRKQYWVKTTTGNPVYNYPYKYKIYQSTSPPEEYNIVLRLAEQYLIRAEALAHKEMIPEAVDDINKIRSRAQLSGISRSISSEQFFQALEQERRIELFAEWGHRWFDLKRTNRANTVLKDFKGSNWSSTDQLYPIPFSELQADPNLEQNGGYD</sequence>
<dbReference type="Gene3D" id="1.25.40.390">
    <property type="match status" value="1"/>
</dbReference>
<evidence type="ECO:0000259" key="6">
    <source>
        <dbReference type="Pfam" id="PF07980"/>
    </source>
</evidence>
<keyword evidence="9" id="KW-1185">Reference proteome</keyword>
<dbReference type="InterPro" id="IPR011990">
    <property type="entry name" value="TPR-like_helical_dom_sf"/>
</dbReference>
<evidence type="ECO:0000313" key="8">
    <source>
        <dbReference type="EMBL" id="OQP62381.1"/>
    </source>
</evidence>